<dbReference type="Proteomes" id="UP000239549">
    <property type="component" value="Unassembled WGS sequence"/>
</dbReference>
<organism evidence="1 2">
    <name type="scientific">Desulfocucumis palustris</name>
    <dbReference type="NCBI Taxonomy" id="1898651"/>
    <lineage>
        <taxon>Bacteria</taxon>
        <taxon>Bacillati</taxon>
        <taxon>Bacillota</taxon>
        <taxon>Clostridia</taxon>
        <taxon>Eubacteriales</taxon>
        <taxon>Desulfocucumaceae</taxon>
        <taxon>Desulfocucumis</taxon>
    </lineage>
</organism>
<keyword evidence="2" id="KW-1185">Reference proteome</keyword>
<reference evidence="2" key="1">
    <citation type="submission" date="2018-02" db="EMBL/GenBank/DDBJ databases">
        <title>Genome sequence of Desulfocucumis palustris strain NAW-5.</title>
        <authorList>
            <person name="Watanabe M."/>
            <person name="Kojima H."/>
            <person name="Fukui M."/>
        </authorList>
    </citation>
    <scope>NUCLEOTIDE SEQUENCE [LARGE SCALE GENOMIC DNA]</scope>
    <source>
        <strain evidence="2">NAW-5</strain>
    </source>
</reference>
<comment type="caution">
    <text evidence="1">The sequence shown here is derived from an EMBL/GenBank/DDBJ whole genome shotgun (WGS) entry which is preliminary data.</text>
</comment>
<gene>
    <name evidence="1" type="ORF">DCCM_1011</name>
</gene>
<evidence type="ECO:0000313" key="2">
    <source>
        <dbReference type="Proteomes" id="UP000239549"/>
    </source>
</evidence>
<evidence type="ECO:0000313" key="1">
    <source>
        <dbReference type="EMBL" id="GBF32815.1"/>
    </source>
</evidence>
<dbReference type="EMBL" id="BFAV01000056">
    <property type="protein sequence ID" value="GBF32815.1"/>
    <property type="molecule type" value="Genomic_DNA"/>
</dbReference>
<accession>A0A2L2X9E2</accession>
<sequence>MIFPFLYFMVVSRCVMGIGARIYHGIKNPRLALANLKCELKMAPPVIDVIKVPGAWTITLGVVLTVNHHHILPGLF</sequence>
<protein>
    <submittedName>
        <fullName evidence="1">Uncharacterized protein</fullName>
    </submittedName>
</protein>
<name>A0A2L2X9E2_9FIRM</name>
<proteinExistence type="predicted"/>
<dbReference type="AlphaFoldDB" id="A0A2L2X9E2"/>